<dbReference type="Pfam" id="PF01618">
    <property type="entry name" value="MotA_ExbB"/>
    <property type="match status" value="1"/>
</dbReference>
<keyword evidence="6" id="KW-0813">Transport</keyword>
<dbReference type="InterPro" id="IPR002898">
    <property type="entry name" value="MotA_ExbB_proton_chnl"/>
</dbReference>
<dbReference type="AlphaFoldDB" id="U5DNB9"/>
<evidence type="ECO:0000313" key="10">
    <source>
        <dbReference type="Proteomes" id="UP000016960"/>
    </source>
</evidence>
<evidence type="ECO:0000256" key="7">
    <source>
        <dbReference type="SAM" id="Phobius"/>
    </source>
</evidence>
<comment type="subcellular location">
    <subcellularLocation>
        <location evidence="1">Cell membrane</location>
        <topology evidence="1">Multi-pass membrane protein</topology>
    </subcellularLocation>
    <subcellularLocation>
        <location evidence="6">Membrane</location>
        <topology evidence="6">Multi-pass membrane protein</topology>
    </subcellularLocation>
</comment>
<keyword evidence="5 7" id="KW-0472">Membrane</keyword>
<dbReference type="eggNOG" id="COG0811">
    <property type="taxonomic scope" value="Bacteria"/>
</dbReference>
<feature type="transmembrane region" description="Helical" evidence="7">
    <location>
        <begin position="159"/>
        <end position="187"/>
    </location>
</feature>
<keyword evidence="2" id="KW-1003">Cell membrane</keyword>
<feature type="transmembrane region" description="Helical" evidence="7">
    <location>
        <begin position="21"/>
        <end position="37"/>
    </location>
</feature>
<feature type="transmembrane region" description="Helical" evidence="7">
    <location>
        <begin position="207"/>
        <end position="231"/>
    </location>
</feature>
<protein>
    <recommendedName>
        <fullName evidence="8">MotA/TolQ/ExbB proton channel domain-containing protein</fullName>
    </recommendedName>
</protein>
<dbReference type="InParanoid" id="U5DNB9"/>
<keyword evidence="6" id="KW-0653">Protein transport</keyword>
<evidence type="ECO:0000313" key="9">
    <source>
        <dbReference type="EMBL" id="ERN43156.1"/>
    </source>
</evidence>
<gene>
    <name evidence="9" type="ORF">KR51_00000480</name>
</gene>
<accession>U5DNB9</accession>
<feature type="transmembrane region" description="Helical" evidence="7">
    <location>
        <begin position="52"/>
        <end position="70"/>
    </location>
</feature>
<reference evidence="9 10" key="1">
    <citation type="submission" date="2013-05" db="EMBL/GenBank/DDBJ databases">
        <title>Draft genome sequence of Rubidibacter lacunae KORDI 51-2.</title>
        <authorList>
            <person name="Choi D.H."/>
            <person name="Noh J.H."/>
            <person name="Kwon K.-K."/>
            <person name="Lee J.-H."/>
            <person name="Ryu J.-Y."/>
        </authorList>
    </citation>
    <scope>NUCLEOTIDE SEQUENCE [LARGE SCALE GENOMIC DNA]</scope>
    <source>
        <strain evidence="9 10">KORDI 51-2</strain>
    </source>
</reference>
<keyword evidence="3 7" id="KW-0812">Transmembrane</keyword>
<evidence type="ECO:0000256" key="1">
    <source>
        <dbReference type="ARBA" id="ARBA00004651"/>
    </source>
</evidence>
<dbReference type="GO" id="GO:0005886">
    <property type="term" value="C:plasma membrane"/>
    <property type="evidence" value="ECO:0007669"/>
    <property type="project" value="UniProtKB-SubCell"/>
</dbReference>
<dbReference type="STRING" id="582515.KR51_00000480"/>
<feature type="domain" description="MotA/TolQ/ExbB proton channel" evidence="8">
    <location>
        <begin position="157"/>
        <end position="233"/>
    </location>
</feature>
<proteinExistence type="inferred from homology"/>
<organism evidence="9 10">
    <name type="scientific">Rubidibacter lacunae KORDI 51-2</name>
    <dbReference type="NCBI Taxonomy" id="582515"/>
    <lineage>
        <taxon>Bacteria</taxon>
        <taxon>Bacillati</taxon>
        <taxon>Cyanobacteriota</taxon>
        <taxon>Cyanophyceae</taxon>
        <taxon>Oscillatoriophycideae</taxon>
        <taxon>Chroococcales</taxon>
        <taxon>Aphanothecaceae</taxon>
        <taxon>Rubidibacter</taxon>
    </lineage>
</organism>
<dbReference type="GO" id="GO:0015031">
    <property type="term" value="P:protein transport"/>
    <property type="evidence" value="ECO:0007669"/>
    <property type="project" value="UniProtKB-KW"/>
</dbReference>
<evidence type="ECO:0000259" key="8">
    <source>
        <dbReference type="Pfam" id="PF01618"/>
    </source>
</evidence>
<evidence type="ECO:0000256" key="2">
    <source>
        <dbReference type="ARBA" id="ARBA00022475"/>
    </source>
</evidence>
<keyword evidence="10" id="KW-1185">Reference proteome</keyword>
<dbReference type="RefSeq" id="WP_022603698.1">
    <property type="nucleotide sequence ID" value="NZ_ASSJ01000001.1"/>
</dbReference>
<evidence type="ECO:0000256" key="3">
    <source>
        <dbReference type="ARBA" id="ARBA00022692"/>
    </source>
</evidence>
<dbReference type="PATRIC" id="fig|582515.4.peg.61"/>
<name>U5DNB9_9CHRO</name>
<dbReference type="EMBL" id="ASSJ01000001">
    <property type="protein sequence ID" value="ERN43156.1"/>
    <property type="molecule type" value="Genomic_DNA"/>
</dbReference>
<comment type="similarity">
    <text evidence="6">Belongs to the exbB/tolQ family.</text>
</comment>
<evidence type="ECO:0000256" key="4">
    <source>
        <dbReference type="ARBA" id="ARBA00022989"/>
    </source>
</evidence>
<dbReference type="Proteomes" id="UP000016960">
    <property type="component" value="Unassembled WGS sequence"/>
</dbReference>
<evidence type="ECO:0000256" key="5">
    <source>
        <dbReference type="ARBA" id="ARBA00023136"/>
    </source>
</evidence>
<evidence type="ECO:0000256" key="6">
    <source>
        <dbReference type="RuleBase" id="RU004057"/>
    </source>
</evidence>
<comment type="caution">
    <text evidence="9">The sequence shown here is derived from an EMBL/GenBank/DDBJ whole genome shotgun (WGS) entry which is preliminary data.</text>
</comment>
<keyword evidence="4 7" id="KW-1133">Transmembrane helix</keyword>
<sequence>MLQQPSRQDAQRQELDVPIPIPLGIGLALTLLTVVIVPERSYLGELLFERGFTQYVVIYFAWVVAAFTGLKAYKLAIEQQVANRAWVPGSSYLKPATGPQVAQLYENLARSPHLAPARYRRALGTYIQTGSARQATEQAADDSSFYQSASGASYAFPRILVWAIPLLGFIGTVVGISGAVAGFSGFLDAAADVDSLREGIGNVTTGLAVAFDTTLLALLLSVLVMVPLSLVERLEARLLLNLDIYISDRLLSKLDEPTEERVSDVIRDAVAGSIQAHMPAPEALLQPARDYAERAASELAQNFIAEVGPVREVAGQLLARLQTESECTFERHQSLAEAIARQHDVQQTAVTAAIDELRTATAMLLGELQASNADATARLQDRAAELAQHLEAAAAALDQRVASIERLAAQTAELAQLHASVEGAIRDLQTGNKLQATFDGVSDRLAQLKPVLEQLRQPRRIILMENNDE</sequence>